<name>A0A507DNL4_9FUNG</name>
<evidence type="ECO:0000256" key="13">
    <source>
        <dbReference type="SAM" id="MobiDB-lite"/>
    </source>
</evidence>
<dbReference type="STRING" id="286115.A0A507DNL4"/>
<feature type="domain" description="Sm" evidence="15">
    <location>
        <begin position="5"/>
        <end position="77"/>
    </location>
</feature>
<dbReference type="GO" id="GO:0005680">
    <property type="term" value="C:anaphase-promoting complex"/>
    <property type="evidence" value="ECO:0007669"/>
    <property type="project" value="InterPro"/>
</dbReference>
<dbReference type="InterPro" id="IPR004939">
    <property type="entry name" value="APC_su10/DOC_dom"/>
</dbReference>
<sequence length="331" mass="36541">MSVGVPIKLLHEAQGHIVTLELKNGITYRGKLLEAEDSMNVQLRDITVTQRDGKVTKLEQVYVRGSQVRFFIVPDMLKNAPMFKWVQPGAAKARGIGMGRGKATVARAQQQQRGRGGPMRGGRGGRLTATLGSRASSRSLPTLDNDAAMVTPTTTELVEDSQSNIEIGTLATWSLSSSKPGFGVEQLRDDSTETYWQSDGPQPHLVNIQFPKKMTVTSVAIYLDYKHDESYTPTKISVRAGNHFQDLQEISSLDFEEPHGWTSVSLTPPSHDQTIRTHLLQFAVLGNHQNGKDTHIRLIKIYGPRPSLLLQADGLPPFSSRCEPSLYLLAK</sequence>
<keyword evidence="9" id="KW-0508">mRNA splicing</keyword>
<dbReference type="InterPro" id="IPR034099">
    <property type="entry name" value="SmD3"/>
</dbReference>
<feature type="domain" description="DOC" evidence="14">
    <location>
        <begin position="143"/>
        <end position="328"/>
    </location>
</feature>
<evidence type="ECO:0000256" key="6">
    <source>
        <dbReference type="ARBA" id="ARBA00022664"/>
    </source>
</evidence>
<evidence type="ECO:0000256" key="8">
    <source>
        <dbReference type="ARBA" id="ARBA00022786"/>
    </source>
</evidence>
<dbReference type="SMART" id="SM00651">
    <property type="entry name" value="Sm"/>
    <property type="match status" value="1"/>
</dbReference>
<dbReference type="PANTHER" id="PTHR12936:SF0">
    <property type="entry name" value="ANAPHASE-PROMOTING COMPLEX SUBUNIT 10"/>
    <property type="match status" value="1"/>
</dbReference>
<dbReference type="GO" id="GO:0005681">
    <property type="term" value="C:spliceosomal complex"/>
    <property type="evidence" value="ECO:0007669"/>
    <property type="project" value="InterPro"/>
</dbReference>
<keyword evidence="6" id="KW-0507">mRNA processing</keyword>
<evidence type="ECO:0000256" key="7">
    <source>
        <dbReference type="ARBA" id="ARBA00022776"/>
    </source>
</evidence>
<evidence type="ECO:0000259" key="15">
    <source>
        <dbReference type="PROSITE" id="PS52002"/>
    </source>
</evidence>
<dbReference type="CDD" id="cd01721">
    <property type="entry name" value="Sm_D3"/>
    <property type="match status" value="1"/>
</dbReference>
<evidence type="ECO:0000256" key="1">
    <source>
        <dbReference type="ARBA" id="ARBA00004123"/>
    </source>
</evidence>
<dbReference type="Gene3D" id="2.30.30.100">
    <property type="match status" value="1"/>
</dbReference>
<keyword evidence="12" id="KW-0131">Cell cycle</keyword>
<comment type="similarity">
    <text evidence="3">Belongs to the APC10 family.</text>
</comment>
<dbReference type="GO" id="GO:0000387">
    <property type="term" value="P:spliceosomal snRNP assembly"/>
    <property type="evidence" value="ECO:0007669"/>
    <property type="project" value="InterPro"/>
</dbReference>
<evidence type="ECO:0000256" key="2">
    <source>
        <dbReference type="ARBA" id="ARBA00004514"/>
    </source>
</evidence>
<organism evidence="16 17">
    <name type="scientific">Synchytrium endobioticum</name>
    <dbReference type="NCBI Taxonomy" id="286115"/>
    <lineage>
        <taxon>Eukaryota</taxon>
        <taxon>Fungi</taxon>
        <taxon>Fungi incertae sedis</taxon>
        <taxon>Chytridiomycota</taxon>
        <taxon>Chytridiomycota incertae sedis</taxon>
        <taxon>Chytridiomycetes</taxon>
        <taxon>Synchytriales</taxon>
        <taxon>Synchytriaceae</taxon>
        <taxon>Synchytrium</taxon>
    </lineage>
</organism>
<dbReference type="InterPro" id="IPR001163">
    <property type="entry name" value="Sm_dom_euk/arc"/>
</dbReference>
<dbReference type="InterPro" id="IPR010920">
    <property type="entry name" value="LSM_dom_sf"/>
</dbReference>
<evidence type="ECO:0000259" key="14">
    <source>
        <dbReference type="PROSITE" id="PS51284"/>
    </source>
</evidence>
<keyword evidence="7" id="KW-0498">Mitosis</keyword>
<dbReference type="SMART" id="SM01337">
    <property type="entry name" value="APC10"/>
    <property type="match status" value="1"/>
</dbReference>
<proteinExistence type="inferred from homology"/>
<evidence type="ECO:0000313" key="16">
    <source>
        <dbReference type="EMBL" id="TPX53309.1"/>
    </source>
</evidence>
<dbReference type="PANTHER" id="PTHR12936">
    <property type="entry name" value="ANAPHASE-PROMOTING COMPLEX 10"/>
    <property type="match status" value="1"/>
</dbReference>
<keyword evidence="8" id="KW-0833">Ubl conjugation pathway</keyword>
<dbReference type="SUPFAM" id="SSF50182">
    <property type="entry name" value="Sm-like ribonucleoproteins"/>
    <property type="match status" value="1"/>
</dbReference>
<comment type="caution">
    <text evidence="16">The sequence shown here is derived from an EMBL/GenBank/DDBJ whole genome shotgun (WGS) entry which is preliminary data.</text>
</comment>
<dbReference type="Pfam" id="PF03256">
    <property type="entry name" value="ANAPC10"/>
    <property type="match status" value="1"/>
</dbReference>
<protein>
    <submittedName>
        <fullName evidence="16">Uncharacterized protein</fullName>
    </submittedName>
</protein>
<dbReference type="FunFam" id="2.30.30.100:FF:000002">
    <property type="entry name" value="Small nuclear ribonucleoprotein Sm D3"/>
    <property type="match status" value="1"/>
</dbReference>
<dbReference type="GO" id="GO:0005685">
    <property type="term" value="C:U1 snRNP"/>
    <property type="evidence" value="ECO:0007669"/>
    <property type="project" value="UniProtKB-ARBA"/>
</dbReference>
<dbReference type="InterPro" id="IPR016901">
    <property type="entry name" value="APC10/Doc1"/>
</dbReference>
<accession>A0A507DNL4</accession>
<dbReference type="InterPro" id="IPR008979">
    <property type="entry name" value="Galactose-bd-like_sf"/>
</dbReference>
<dbReference type="AlphaFoldDB" id="A0A507DNL4"/>
<dbReference type="Pfam" id="PF01423">
    <property type="entry name" value="LSM"/>
    <property type="match status" value="1"/>
</dbReference>
<dbReference type="GO" id="GO:0070979">
    <property type="term" value="P:protein K11-linked ubiquitination"/>
    <property type="evidence" value="ECO:0007669"/>
    <property type="project" value="TreeGrafter"/>
</dbReference>
<dbReference type="Gene3D" id="2.60.120.260">
    <property type="entry name" value="Galactose-binding domain-like"/>
    <property type="match status" value="1"/>
</dbReference>
<dbReference type="GO" id="GO:0003723">
    <property type="term" value="F:RNA binding"/>
    <property type="evidence" value="ECO:0007669"/>
    <property type="project" value="InterPro"/>
</dbReference>
<feature type="region of interest" description="Disordered" evidence="13">
    <location>
        <begin position="107"/>
        <end position="129"/>
    </location>
</feature>
<dbReference type="EMBL" id="QEAN01000019">
    <property type="protein sequence ID" value="TPX53309.1"/>
    <property type="molecule type" value="Genomic_DNA"/>
</dbReference>
<keyword evidence="11" id="KW-0687">Ribonucleoprotein</keyword>
<dbReference type="PROSITE" id="PS51284">
    <property type="entry name" value="DOC"/>
    <property type="match status" value="1"/>
</dbReference>
<evidence type="ECO:0000256" key="9">
    <source>
        <dbReference type="ARBA" id="ARBA00023187"/>
    </source>
</evidence>
<keyword evidence="10" id="KW-0539">Nucleus</keyword>
<dbReference type="GO" id="GO:0005829">
    <property type="term" value="C:cytosol"/>
    <property type="evidence" value="ECO:0007669"/>
    <property type="project" value="UniProtKB-SubCell"/>
</dbReference>
<gene>
    <name evidence="16" type="ORF">SeMB42_g00869</name>
</gene>
<dbReference type="GO" id="GO:0051301">
    <property type="term" value="P:cell division"/>
    <property type="evidence" value="ECO:0007669"/>
    <property type="project" value="UniProtKB-KW"/>
</dbReference>
<keyword evidence="5" id="KW-0132">Cell division</keyword>
<dbReference type="SUPFAM" id="SSF49785">
    <property type="entry name" value="Galactose-binding domain-like"/>
    <property type="match status" value="1"/>
</dbReference>
<comment type="similarity">
    <text evidence="4">Belongs to the snRNP core protein family.</text>
</comment>
<reference evidence="16 17" key="1">
    <citation type="journal article" date="2019" name="Sci. Rep.">
        <title>Comparative genomics of chytrid fungi reveal insights into the obligate biotrophic and pathogenic lifestyle of Synchytrium endobioticum.</title>
        <authorList>
            <person name="van de Vossenberg B.T.L.H."/>
            <person name="Warris S."/>
            <person name="Nguyen H.D.T."/>
            <person name="van Gent-Pelzer M.P.E."/>
            <person name="Joly D.L."/>
            <person name="van de Geest H.C."/>
            <person name="Bonants P.J.M."/>
            <person name="Smith D.S."/>
            <person name="Levesque C.A."/>
            <person name="van der Lee T.A.J."/>
        </authorList>
    </citation>
    <scope>NUCLEOTIDE SEQUENCE [LARGE SCALE GENOMIC DNA]</scope>
    <source>
        <strain evidence="16 17">MB42</strain>
    </source>
</reference>
<evidence type="ECO:0000256" key="10">
    <source>
        <dbReference type="ARBA" id="ARBA00023242"/>
    </source>
</evidence>
<dbReference type="VEuPathDB" id="FungiDB:SeMB42_g00869"/>
<dbReference type="Proteomes" id="UP000317494">
    <property type="component" value="Unassembled WGS sequence"/>
</dbReference>
<evidence type="ECO:0000313" key="17">
    <source>
        <dbReference type="Proteomes" id="UP000317494"/>
    </source>
</evidence>
<dbReference type="PROSITE" id="PS52002">
    <property type="entry name" value="SM"/>
    <property type="match status" value="1"/>
</dbReference>
<evidence type="ECO:0000256" key="3">
    <source>
        <dbReference type="ARBA" id="ARBA00006762"/>
    </source>
</evidence>
<comment type="subcellular location">
    <subcellularLocation>
        <location evidence="2">Cytoplasm</location>
        <location evidence="2">Cytosol</location>
    </subcellularLocation>
    <subcellularLocation>
        <location evidence="1">Nucleus</location>
    </subcellularLocation>
</comment>
<evidence type="ECO:0000256" key="4">
    <source>
        <dbReference type="ARBA" id="ARBA00008146"/>
    </source>
</evidence>
<dbReference type="FunFam" id="2.60.120.260:FF:000122">
    <property type="entry name" value="Anaphase-promoting complex subunit 10"/>
    <property type="match status" value="1"/>
</dbReference>
<evidence type="ECO:0000256" key="11">
    <source>
        <dbReference type="ARBA" id="ARBA00023274"/>
    </source>
</evidence>
<dbReference type="GO" id="GO:0031145">
    <property type="term" value="P:anaphase-promoting complex-dependent catabolic process"/>
    <property type="evidence" value="ECO:0007669"/>
    <property type="project" value="InterPro"/>
</dbReference>
<dbReference type="CDD" id="cd08366">
    <property type="entry name" value="APC10"/>
    <property type="match status" value="1"/>
</dbReference>
<feature type="compositionally biased region" description="Gly residues" evidence="13">
    <location>
        <begin position="114"/>
        <end position="125"/>
    </location>
</feature>
<evidence type="ECO:0000256" key="5">
    <source>
        <dbReference type="ARBA" id="ARBA00022618"/>
    </source>
</evidence>
<dbReference type="InterPro" id="IPR047575">
    <property type="entry name" value="Sm"/>
</dbReference>
<evidence type="ECO:0000256" key="12">
    <source>
        <dbReference type="ARBA" id="ARBA00023306"/>
    </source>
</evidence>
<keyword evidence="17" id="KW-1185">Reference proteome</keyword>